<dbReference type="InterPro" id="IPR044859">
    <property type="entry name" value="Allene_oxi_cyc_Dirigent"/>
</dbReference>
<comment type="function">
    <text evidence="4">Dirigent proteins impart stereoselectivity on the phenoxy radical-coupling reaction, yielding optically active lignans from two molecules of coniferyl alcohol in the biosynthesis of lignans, flavonolignans, and alkaloids and thus plays a central role in plant secondary metabolism.</text>
</comment>
<name>A0A1R3H7V9_9ROSI</name>
<keyword evidence="6" id="KW-1185">Reference proteome</keyword>
<gene>
    <name evidence="5" type="ORF">COLO4_30585</name>
</gene>
<comment type="similarity">
    <text evidence="1 4">Belongs to the plant dirigent protein family.</text>
</comment>
<dbReference type="OrthoDB" id="1925209at2759"/>
<evidence type="ECO:0000256" key="3">
    <source>
        <dbReference type="ARBA" id="ARBA00022525"/>
    </source>
</evidence>
<dbReference type="InterPro" id="IPR004265">
    <property type="entry name" value="Dirigent"/>
</dbReference>
<dbReference type="GO" id="GO:0048046">
    <property type="term" value="C:apoplast"/>
    <property type="evidence" value="ECO:0007669"/>
    <property type="project" value="UniProtKB-SubCell"/>
</dbReference>
<evidence type="ECO:0000313" key="6">
    <source>
        <dbReference type="Proteomes" id="UP000187203"/>
    </source>
</evidence>
<comment type="caution">
    <text evidence="5">The sequence shown here is derived from an EMBL/GenBank/DDBJ whole genome shotgun (WGS) entry which is preliminary data.</text>
</comment>
<feature type="signal peptide" evidence="4">
    <location>
        <begin position="1"/>
        <end position="30"/>
    </location>
</feature>
<dbReference type="PANTHER" id="PTHR21495">
    <property type="entry name" value="NUCLEOPORIN-RELATED"/>
    <property type="match status" value="1"/>
</dbReference>
<dbReference type="Proteomes" id="UP000187203">
    <property type="component" value="Unassembled WGS sequence"/>
</dbReference>
<evidence type="ECO:0000256" key="4">
    <source>
        <dbReference type="RuleBase" id="RU363099"/>
    </source>
</evidence>
<reference evidence="6" key="1">
    <citation type="submission" date="2013-09" db="EMBL/GenBank/DDBJ databases">
        <title>Corchorus olitorius genome sequencing.</title>
        <authorList>
            <person name="Alam M."/>
            <person name="Haque M.S."/>
            <person name="Islam M.S."/>
            <person name="Emdad E.M."/>
            <person name="Islam M.M."/>
            <person name="Ahmed B."/>
            <person name="Halim A."/>
            <person name="Hossen Q.M.M."/>
            <person name="Hossain M.Z."/>
            <person name="Ahmed R."/>
            <person name="Khan M.M."/>
            <person name="Islam R."/>
            <person name="Rashid M.M."/>
            <person name="Khan S.A."/>
            <person name="Rahman M.S."/>
            <person name="Alam M."/>
            <person name="Yahiya A.S."/>
            <person name="Khan M.S."/>
            <person name="Azam M.S."/>
            <person name="Haque T."/>
            <person name="Lashkar M.Z.H."/>
            <person name="Akhand A.I."/>
            <person name="Morshed G."/>
            <person name="Roy S."/>
            <person name="Uddin K.S."/>
            <person name="Rabeya T."/>
            <person name="Hossain A.S."/>
            <person name="Chowdhury A."/>
            <person name="Snigdha A.R."/>
            <person name="Mortoza M.S."/>
            <person name="Matin S.A."/>
            <person name="Hoque S.M.E."/>
            <person name="Islam M.K."/>
            <person name="Roy D.K."/>
            <person name="Haider R."/>
            <person name="Moosa M.M."/>
            <person name="Elias S.M."/>
            <person name="Hasan A.M."/>
            <person name="Jahan S."/>
            <person name="Shafiuddin M."/>
            <person name="Mahmood N."/>
            <person name="Shommy N.S."/>
        </authorList>
    </citation>
    <scope>NUCLEOTIDE SEQUENCE [LARGE SCALE GENOMIC DNA]</scope>
    <source>
        <strain evidence="6">cv. O-4</strain>
    </source>
</reference>
<dbReference type="GO" id="GO:0009699">
    <property type="term" value="P:phenylpropanoid biosynthetic process"/>
    <property type="evidence" value="ECO:0007669"/>
    <property type="project" value="UniProtKB-ARBA"/>
</dbReference>
<evidence type="ECO:0000256" key="1">
    <source>
        <dbReference type="ARBA" id="ARBA00010746"/>
    </source>
</evidence>
<feature type="chain" id="PRO_5011810663" description="Dirigent protein" evidence="4">
    <location>
        <begin position="31"/>
        <end position="182"/>
    </location>
</feature>
<keyword evidence="4" id="KW-0732">Signal</keyword>
<organism evidence="5 6">
    <name type="scientific">Corchorus olitorius</name>
    <dbReference type="NCBI Taxonomy" id="93759"/>
    <lineage>
        <taxon>Eukaryota</taxon>
        <taxon>Viridiplantae</taxon>
        <taxon>Streptophyta</taxon>
        <taxon>Embryophyta</taxon>
        <taxon>Tracheophyta</taxon>
        <taxon>Spermatophyta</taxon>
        <taxon>Magnoliopsida</taxon>
        <taxon>eudicotyledons</taxon>
        <taxon>Gunneridae</taxon>
        <taxon>Pentapetalae</taxon>
        <taxon>rosids</taxon>
        <taxon>malvids</taxon>
        <taxon>Malvales</taxon>
        <taxon>Malvaceae</taxon>
        <taxon>Grewioideae</taxon>
        <taxon>Apeibeae</taxon>
        <taxon>Corchorus</taxon>
    </lineage>
</organism>
<comment type="subunit">
    <text evidence="2 4">Homodimer.</text>
</comment>
<sequence>MATKINFSSKFIIIVLAAIFMEMFSIQAKADDHDQLKETKLSGYFHDDLSGGPNATDFSLVGFPGKLWRFDQFGTINVCDDPLTEGPELTSPKLGRFQSIGVTVSFDGLNALVFASLVFTNEAYNGSTIQLFGVINQFNSSAEYSVTSGTGKFRYATGYVTIQILSFVPYSLLGVNVTIRHY</sequence>
<comment type="subcellular location">
    <subcellularLocation>
        <location evidence="4">Secreted</location>
        <location evidence="4">Extracellular space</location>
        <location evidence="4">Apoplast</location>
    </subcellularLocation>
</comment>
<proteinExistence type="inferred from homology"/>
<dbReference type="STRING" id="93759.A0A1R3H7V9"/>
<protein>
    <recommendedName>
        <fullName evidence="4">Dirigent protein</fullName>
    </recommendedName>
</protein>
<keyword evidence="4" id="KW-0052">Apoplast</keyword>
<evidence type="ECO:0000256" key="2">
    <source>
        <dbReference type="ARBA" id="ARBA00011738"/>
    </source>
</evidence>
<evidence type="ECO:0000313" key="5">
    <source>
        <dbReference type="EMBL" id="OMO66424.1"/>
    </source>
</evidence>
<dbReference type="Pfam" id="PF03018">
    <property type="entry name" value="Dirigent"/>
    <property type="match status" value="1"/>
</dbReference>
<accession>A0A1R3H7V9</accession>
<dbReference type="AlphaFoldDB" id="A0A1R3H7V9"/>
<dbReference type="EMBL" id="AWUE01020752">
    <property type="protein sequence ID" value="OMO66424.1"/>
    <property type="molecule type" value="Genomic_DNA"/>
</dbReference>
<dbReference type="Gene3D" id="2.40.480.10">
    <property type="entry name" value="Allene oxide cyclase-like"/>
    <property type="match status" value="1"/>
</dbReference>
<keyword evidence="3 4" id="KW-0964">Secreted</keyword>